<dbReference type="SUPFAM" id="SSF101898">
    <property type="entry name" value="NHL repeat"/>
    <property type="match status" value="1"/>
</dbReference>
<keyword evidence="4" id="KW-1185">Reference proteome</keyword>
<evidence type="ECO:0000313" key="4">
    <source>
        <dbReference type="Proteomes" id="UP000192674"/>
    </source>
</evidence>
<evidence type="ECO:0000313" key="3">
    <source>
        <dbReference type="EMBL" id="SMC88308.1"/>
    </source>
</evidence>
<evidence type="ECO:0000256" key="1">
    <source>
        <dbReference type="SAM" id="MobiDB-lite"/>
    </source>
</evidence>
<evidence type="ECO:0008006" key="5">
    <source>
        <dbReference type="Google" id="ProtNLM"/>
    </source>
</evidence>
<name>A0A1W2CUF3_KIBAR</name>
<feature type="signal peptide" evidence="2">
    <location>
        <begin position="1"/>
        <end position="36"/>
    </location>
</feature>
<feature type="chain" id="PRO_5012845599" description="NHL repeat-containing protein" evidence="2">
    <location>
        <begin position="37"/>
        <end position="761"/>
    </location>
</feature>
<dbReference type="Gene3D" id="2.130.10.10">
    <property type="entry name" value="YVTN repeat-like/Quinoprotein amine dehydrogenase"/>
    <property type="match status" value="1"/>
</dbReference>
<sequence length="761" mass="78148">MRIRGSITGRRSKRVVALLTAALLPASIMTAGTAVAAPVIGKNVLYTTDADFDQGVLQDVNHDAPNNNQLQLNKSTAFFPFVNVAASDRGTMLRIDVNTGAIVGEWWSAPDGRGRNPSRTTVDKFGNTWLSNRNEAEGGKGSVTRIGVTLGGTRTNADGSPNPTGDYLKAPFAYNTCVDRDSDGLIATTRGQSDIRPWTNAGGADNNGGVTTAADECVINYTRVTGTNTRTVAVDANNDLWTGGADLDHEKLNGMTGQPVAGTQINFGCGGYGGLVDQAGTLWSARFGANLLRYVPSTNTGACLDTSHGDYGLGMDPNTGEIWHTNVAGNRVAKLAPNGTVLGAFPHGSANAQGVAVDKNNNVWVAHSLLGPATTVGRLRTDGTYVGNVPLPGGAGPTGVAVDTNGKVWVTNYNTSNVMRIDPNAGPIGGGGFPVGAVDLTVSLGAGAGPYNYSDMTGSVLGEITAPQGTWSVVQDGGVANQTWGKVTWNTEPQGSVPPGTSITVEARTANTEADLASQPFAAVANGTQFTMTGRYIEVRATLRASPNGTSPILSDLRIRTSDRTGVFSCQATVLKIAALISTQANPADVPCVDDHENLAAVQLSAGILTVRANALDARTDQTPDNLTATPPAAGDNATSTAQVESTRITSALVTIELGVIHSTASAICAAGPGGLVPQFSGSSHVASLRINGVPVTVGSAPLTIPLVIGSLRLNSTTTTATTVVQQAVVLDTLLTDVVIGEAKANVEATAGNPGGTPCRV</sequence>
<protein>
    <recommendedName>
        <fullName evidence="5">NHL repeat-containing protein</fullName>
    </recommendedName>
</protein>
<keyword evidence="2" id="KW-0732">Signal</keyword>
<dbReference type="Proteomes" id="UP000192674">
    <property type="component" value="Unassembled WGS sequence"/>
</dbReference>
<evidence type="ECO:0000256" key="2">
    <source>
        <dbReference type="SAM" id="SignalP"/>
    </source>
</evidence>
<dbReference type="EMBL" id="FWXV01000002">
    <property type="protein sequence ID" value="SMC88308.1"/>
    <property type="molecule type" value="Genomic_DNA"/>
</dbReference>
<proteinExistence type="predicted"/>
<organism evidence="3 4">
    <name type="scientific">Kibdelosporangium aridum</name>
    <dbReference type="NCBI Taxonomy" id="2030"/>
    <lineage>
        <taxon>Bacteria</taxon>
        <taxon>Bacillati</taxon>
        <taxon>Actinomycetota</taxon>
        <taxon>Actinomycetes</taxon>
        <taxon>Pseudonocardiales</taxon>
        <taxon>Pseudonocardiaceae</taxon>
        <taxon>Kibdelosporangium</taxon>
    </lineage>
</organism>
<dbReference type="RefSeq" id="WP_200825534.1">
    <property type="nucleotide sequence ID" value="NZ_FWXV01000002.1"/>
</dbReference>
<gene>
    <name evidence="3" type="ORF">SAMN05661093_02442</name>
</gene>
<feature type="region of interest" description="Disordered" evidence="1">
    <location>
        <begin position="620"/>
        <end position="642"/>
    </location>
</feature>
<dbReference type="InterPro" id="IPR015943">
    <property type="entry name" value="WD40/YVTN_repeat-like_dom_sf"/>
</dbReference>
<dbReference type="AlphaFoldDB" id="A0A1W2CUF3"/>
<accession>A0A1W2CUF3</accession>
<reference evidence="3 4" key="1">
    <citation type="submission" date="2017-04" db="EMBL/GenBank/DDBJ databases">
        <authorList>
            <person name="Afonso C.L."/>
            <person name="Miller P.J."/>
            <person name="Scott M.A."/>
            <person name="Spackman E."/>
            <person name="Goraichik I."/>
            <person name="Dimitrov K.M."/>
            <person name="Suarez D.L."/>
            <person name="Swayne D.E."/>
        </authorList>
    </citation>
    <scope>NUCLEOTIDE SEQUENCE [LARGE SCALE GENOMIC DNA]</scope>
    <source>
        <strain evidence="3 4">DSM 43828</strain>
    </source>
</reference>